<protein>
    <submittedName>
        <fullName evidence="4">Rsd/AlgQ-like regulator of RpoD</fullName>
    </submittedName>
</protein>
<dbReference type="OrthoDB" id="5567237at2"/>
<dbReference type="PIRSF" id="PIRSF016548">
    <property type="entry name" value="Rsd_AlgQ"/>
    <property type="match status" value="1"/>
</dbReference>
<comment type="caution">
    <text evidence="4">The sequence shown here is derived from an EMBL/GenBank/DDBJ whole genome shotgun (WGS) entry which is preliminary data.</text>
</comment>
<keyword evidence="2 3" id="KW-0804">Transcription</keyword>
<dbReference type="AlphaFoldDB" id="A0A4R2FLV9"/>
<dbReference type="Gene3D" id="1.20.120.1370">
    <property type="entry name" value="Regulator of RNA polymerase sigma(70) subunit, domain 4"/>
    <property type="match status" value="1"/>
</dbReference>
<dbReference type="Pfam" id="PF04353">
    <property type="entry name" value="Rsd_AlgQ"/>
    <property type="match status" value="1"/>
</dbReference>
<dbReference type="Proteomes" id="UP000294832">
    <property type="component" value="Unassembled WGS sequence"/>
</dbReference>
<dbReference type="InterPro" id="IPR007448">
    <property type="entry name" value="Sigma70_reg_Rsd_AlgQ"/>
</dbReference>
<name>A0A4R2FLV9_9GAMM</name>
<evidence type="ECO:0000313" key="4">
    <source>
        <dbReference type="EMBL" id="TCN90768.1"/>
    </source>
</evidence>
<gene>
    <name evidence="4" type="ORF">EDC91_101244</name>
</gene>
<reference evidence="4 5" key="1">
    <citation type="submission" date="2019-03" db="EMBL/GenBank/DDBJ databases">
        <title>Freshwater and sediment microbial communities from various areas in North America, analyzing microbe dynamics in response to fracking.</title>
        <authorList>
            <person name="Lamendella R."/>
        </authorList>
    </citation>
    <scope>NUCLEOTIDE SEQUENCE [LARGE SCALE GENOMIC DNA]</scope>
    <source>
        <strain evidence="4 5">74A</strain>
    </source>
</reference>
<dbReference type="InterPro" id="IPR038309">
    <property type="entry name" value="Rsd/AlgQ_sf"/>
</dbReference>
<evidence type="ECO:0000256" key="2">
    <source>
        <dbReference type="ARBA" id="ARBA00023163"/>
    </source>
</evidence>
<dbReference type="GO" id="GO:0006355">
    <property type="term" value="P:regulation of DNA-templated transcription"/>
    <property type="evidence" value="ECO:0007669"/>
    <property type="project" value="InterPro"/>
</dbReference>
<evidence type="ECO:0000256" key="3">
    <source>
        <dbReference type="RuleBase" id="RU004409"/>
    </source>
</evidence>
<comment type="similarity">
    <text evidence="3">Belongs to the Rsd/AlgQ family.</text>
</comment>
<dbReference type="EMBL" id="SLWF01000001">
    <property type="protein sequence ID" value="TCN90768.1"/>
    <property type="molecule type" value="Genomic_DNA"/>
</dbReference>
<dbReference type="NCBIfam" id="NF008723">
    <property type="entry name" value="PRK11718.1"/>
    <property type="match status" value="1"/>
</dbReference>
<proteinExistence type="inferred from homology"/>
<dbReference type="RefSeq" id="WP_133037494.1">
    <property type="nucleotide sequence ID" value="NZ_BMXW01000018.1"/>
</dbReference>
<keyword evidence="5" id="KW-1185">Reference proteome</keyword>
<sequence>MLTKLELAEQKWGGSSRLIDRWLYNRRELLSQYFKLAGIPPSKHDNSLPSVSQVHLFCEHLVDYISECHFRVINQIMHSFPEGQKLTDQLMPKLLETTDAMLDFIDKYAEVENDDMLYELDDDLAELVNTLETRLQLEDRLLQVLYAYWLQRHEPVQPAV</sequence>
<accession>A0A4R2FLV9</accession>
<keyword evidence="1 3" id="KW-0805">Transcription regulation</keyword>
<organism evidence="4 5">
    <name type="scientific">Shewanella fodinae</name>
    <dbReference type="NCBI Taxonomy" id="552357"/>
    <lineage>
        <taxon>Bacteria</taxon>
        <taxon>Pseudomonadati</taxon>
        <taxon>Pseudomonadota</taxon>
        <taxon>Gammaproteobacteria</taxon>
        <taxon>Alteromonadales</taxon>
        <taxon>Shewanellaceae</taxon>
        <taxon>Shewanella</taxon>
    </lineage>
</organism>
<evidence type="ECO:0000256" key="1">
    <source>
        <dbReference type="ARBA" id="ARBA00023015"/>
    </source>
</evidence>
<evidence type="ECO:0000313" key="5">
    <source>
        <dbReference type="Proteomes" id="UP000294832"/>
    </source>
</evidence>